<name>A0AA41VVK7_PAPNU</name>
<feature type="disulfide bond" evidence="12">
    <location>
        <begin position="126"/>
        <end position="317"/>
    </location>
</feature>
<feature type="binding site" evidence="10">
    <location>
        <position position="80"/>
    </location>
    <ligand>
        <name>Ca(2+)</name>
        <dbReference type="ChEBI" id="CHEBI:29108"/>
        <label>1</label>
    </ligand>
</feature>
<comment type="catalytic activity">
    <reaction evidence="1 13">
        <text>2 a phenolic donor + H2O2 = 2 a phenolic radical donor + 2 H2O</text>
        <dbReference type="Rhea" id="RHEA:56136"/>
        <dbReference type="ChEBI" id="CHEBI:15377"/>
        <dbReference type="ChEBI" id="CHEBI:16240"/>
        <dbReference type="ChEBI" id="CHEBI:139520"/>
        <dbReference type="ChEBI" id="CHEBI:139521"/>
        <dbReference type="EC" id="1.11.1.7"/>
    </reaction>
</comment>
<evidence type="ECO:0000256" key="13">
    <source>
        <dbReference type="RuleBase" id="RU362060"/>
    </source>
</evidence>
<evidence type="ECO:0000256" key="12">
    <source>
        <dbReference type="PIRSR" id="PIRSR600823-5"/>
    </source>
</evidence>
<dbReference type="InterPro" id="IPR019794">
    <property type="entry name" value="Peroxidases_AS"/>
</dbReference>
<gene>
    <name evidence="15" type="ORF">MKW94_019737</name>
</gene>
<comment type="similarity">
    <text evidence="13">Belongs to the peroxidase family. Classical plant (class III) peroxidase subfamily.</text>
</comment>
<dbReference type="Gene3D" id="1.10.420.10">
    <property type="entry name" value="Peroxidase, domain 2"/>
    <property type="match status" value="1"/>
</dbReference>
<feature type="disulfide bond" evidence="12">
    <location>
        <begin position="41"/>
        <end position="120"/>
    </location>
</feature>
<dbReference type="FunFam" id="1.10.420.10:FF:000001">
    <property type="entry name" value="Peroxidase"/>
    <property type="match status" value="1"/>
</dbReference>
<dbReference type="PROSITE" id="PS50873">
    <property type="entry name" value="PEROXIDASE_4"/>
    <property type="match status" value="1"/>
</dbReference>
<feature type="binding site" evidence="9">
    <location>
        <position position="157"/>
    </location>
    <ligand>
        <name>substrate</name>
    </ligand>
</feature>
<dbReference type="PROSITE" id="PS00436">
    <property type="entry name" value="PEROXIDASE_2"/>
    <property type="match status" value="1"/>
</dbReference>
<feature type="binding site" evidence="10">
    <location>
        <position position="78"/>
    </location>
    <ligand>
        <name>Ca(2+)</name>
        <dbReference type="ChEBI" id="CHEBI:29108"/>
        <label>1</label>
    </ligand>
</feature>
<keyword evidence="6 10" id="KW-0408">Iron</keyword>
<dbReference type="PRINTS" id="PR00458">
    <property type="entry name" value="PEROXIDASE"/>
</dbReference>
<dbReference type="AlphaFoldDB" id="A0AA41VVK7"/>
<keyword evidence="13" id="KW-0732">Signal</keyword>
<feature type="disulfide bond" evidence="12">
    <location>
        <begin position="194"/>
        <end position="226"/>
    </location>
</feature>
<keyword evidence="10 13" id="KW-0106">Calcium</keyword>
<feature type="disulfide bond" evidence="12">
    <location>
        <begin position="74"/>
        <end position="79"/>
    </location>
</feature>
<dbReference type="Gene3D" id="1.10.520.10">
    <property type="match status" value="1"/>
</dbReference>
<keyword evidence="3 13" id="KW-0349">Heme</keyword>
<evidence type="ECO:0000256" key="8">
    <source>
        <dbReference type="PIRSR" id="PIRSR600823-1"/>
    </source>
</evidence>
<dbReference type="GO" id="GO:0005576">
    <property type="term" value="C:extracellular region"/>
    <property type="evidence" value="ECO:0007669"/>
    <property type="project" value="UniProtKB-SubCell"/>
</dbReference>
<dbReference type="PANTHER" id="PTHR31517">
    <property type="match status" value="1"/>
</dbReference>
<evidence type="ECO:0000313" key="16">
    <source>
        <dbReference type="Proteomes" id="UP001177140"/>
    </source>
</evidence>
<keyword evidence="16" id="KW-1185">Reference proteome</keyword>
<dbReference type="PRINTS" id="PR00461">
    <property type="entry name" value="PLPEROXIDASE"/>
</dbReference>
<dbReference type="InterPro" id="IPR033905">
    <property type="entry name" value="Secretory_peroxidase"/>
</dbReference>
<evidence type="ECO:0000259" key="14">
    <source>
        <dbReference type="PROSITE" id="PS50873"/>
    </source>
</evidence>
<dbReference type="InterPro" id="IPR000823">
    <property type="entry name" value="Peroxidase_pln"/>
</dbReference>
<comment type="function">
    <text evidence="13">Removal of H(2)O(2), oxidation of toxic reductants, biosynthesis and degradation of lignin, suberization, auxin catabolism, response to environmental stresses such as wounding, pathogen attack and oxidative stress.</text>
</comment>
<feature type="binding site" evidence="10">
    <location>
        <position position="94"/>
    </location>
    <ligand>
        <name>Ca(2+)</name>
        <dbReference type="ChEBI" id="CHEBI:29108"/>
        <label>1</label>
    </ligand>
</feature>
<dbReference type="GO" id="GO:0020037">
    <property type="term" value="F:heme binding"/>
    <property type="evidence" value="ECO:0007669"/>
    <property type="project" value="UniProtKB-UniRule"/>
</dbReference>
<feature type="domain" description="Plant heme peroxidase family profile" evidence="14">
    <location>
        <begin position="31"/>
        <end position="321"/>
    </location>
</feature>
<dbReference type="Proteomes" id="UP001177140">
    <property type="component" value="Unassembled WGS sequence"/>
</dbReference>
<feature type="signal peptide" evidence="13">
    <location>
        <begin position="1"/>
        <end position="25"/>
    </location>
</feature>
<evidence type="ECO:0000256" key="11">
    <source>
        <dbReference type="PIRSR" id="PIRSR600823-4"/>
    </source>
</evidence>
<feature type="active site" description="Proton acceptor" evidence="8">
    <location>
        <position position="72"/>
    </location>
</feature>
<dbReference type="GO" id="GO:0046872">
    <property type="term" value="F:metal ion binding"/>
    <property type="evidence" value="ECO:0007669"/>
    <property type="project" value="UniProtKB-UniRule"/>
</dbReference>
<feature type="binding site" description="axial binding residue" evidence="10">
    <location>
        <position position="187"/>
    </location>
    <ligand>
        <name>heme b</name>
        <dbReference type="ChEBI" id="CHEBI:60344"/>
    </ligand>
    <ligandPart>
        <name>Fe</name>
        <dbReference type="ChEBI" id="CHEBI:18248"/>
    </ligandPart>
</feature>
<dbReference type="InterPro" id="IPR002016">
    <property type="entry name" value="Haem_peroxidase"/>
</dbReference>
<evidence type="ECO:0000313" key="15">
    <source>
        <dbReference type="EMBL" id="MCL7048049.1"/>
    </source>
</evidence>
<comment type="cofactor">
    <cofactor evidence="10 13">
        <name>Ca(2+)</name>
        <dbReference type="ChEBI" id="CHEBI:29108"/>
    </cofactor>
    <text evidence="10 13">Binds 2 calcium ions per subunit.</text>
</comment>
<comment type="caution">
    <text evidence="15">The sequence shown here is derived from an EMBL/GenBank/DDBJ whole genome shotgun (WGS) entry which is preliminary data.</text>
</comment>
<keyword evidence="2 13" id="KW-0575">Peroxidase</keyword>
<evidence type="ECO:0000256" key="1">
    <source>
        <dbReference type="ARBA" id="ARBA00000189"/>
    </source>
</evidence>
<evidence type="ECO:0000256" key="6">
    <source>
        <dbReference type="ARBA" id="ARBA00023004"/>
    </source>
</evidence>
<feature type="site" description="Transition state stabilizer" evidence="11">
    <location>
        <position position="68"/>
    </location>
</feature>
<dbReference type="PANTHER" id="PTHR31517:SF80">
    <property type="entry name" value="PEROXIDASE"/>
    <property type="match status" value="1"/>
</dbReference>
<dbReference type="GO" id="GO:0006979">
    <property type="term" value="P:response to oxidative stress"/>
    <property type="evidence" value="ECO:0007669"/>
    <property type="project" value="UniProtKB-UniRule"/>
</dbReference>
<dbReference type="CDD" id="cd00693">
    <property type="entry name" value="secretory_peroxidase"/>
    <property type="match status" value="1"/>
</dbReference>
<dbReference type="InterPro" id="IPR010255">
    <property type="entry name" value="Haem_peroxidase_sf"/>
</dbReference>
<keyword evidence="7 12" id="KW-1015">Disulfide bond</keyword>
<feature type="chain" id="PRO_5041489292" description="Peroxidase" evidence="13">
    <location>
        <begin position="26"/>
        <end position="321"/>
    </location>
</feature>
<keyword evidence="13" id="KW-0376">Hydrogen peroxide</keyword>
<reference evidence="15" key="1">
    <citation type="submission" date="2022-03" db="EMBL/GenBank/DDBJ databases">
        <title>A functionally conserved STORR gene fusion in Papaver species that diverged 16.8 million years ago.</title>
        <authorList>
            <person name="Catania T."/>
        </authorList>
    </citation>
    <scope>NUCLEOTIDE SEQUENCE</scope>
    <source>
        <strain evidence="15">S-191538</strain>
    </source>
</reference>
<sequence>MTKILNFVSFAVAVILFIVSSSSSAESDIPFFENNFYRDSCPQAETIIRDTVVELFINNRSIAPALIRLVFHDCFIVGCDGSVLLNATNGVEAERDQIPNQSLKGFDVVEEIKSRLELLCPDTVSCSDILVLAARDSVFLEGESFHSYPQTALKDIPAPDDPLDNFLEKFSRRDFTVRETVSLLGAHSNGAVHCNFILQRLTNFSGTGGPDPAIKDEFVETMRARCAAADPAAFIDLKNDGAAEAGFGTHYYQGLVQNFNVLASDQKLMNSEKTASWVRAYASNQLLFTEDFSSAMIKLSDRGVLTGPGVGEIRRTCSKRL</sequence>
<protein>
    <recommendedName>
        <fullName evidence="13">Peroxidase</fullName>
        <ecNumber evidence="13">1.11.1.7</ecNumber>
    </recommendedName>
</protein>
<proteinExistence type="inferred from homology"/>
<organism evidence="15 16">
    <name type="scientific">Papaver nudicaule</name>
    <name type="common">Iceland poppy</name>
    <dbReference type="NCBI Taxonomy" id="74823"/>
    <lineage>
        <taxon>Eukaryota</taxon>
        <taxon>Viridiplantae</taxon>
        <taxon>Streptophyta</taxon>
        <taxon>Embryophyta</taxon>
        <taxon>Tracheophyta</taxon>
        <taxon>Spermatophyta</taxon>
        <taxon>Magnoliopsida</taxon>
        <taxon>Ranunculales</taxon>
        <taxon>Papaveraceae</taxon>
        <taxon>Papaveroideae</taxon>
        <taxon>Papaver</taxon>
    </lineage>
</organism>
<dbReference type="GO" id="GO:0140825">
    <property type="term" value="F:lactoperoxidase activity"/>
    <property type="evidence" value="ECO:0007669"/>
    <property type="project" value="UniProtKB-EC"/>
</dbReference>
<dbReference type="Pfam" id="PF00141">
    <property type="entry name" value="peroxidase"/>
    <property type="match status" value="1"/>
</dbReference>
<keyword evidence="5 13" id="KW-0560">Oxidoreductase</keyword>
<dbReference type="GO" id="GO:0042744">
    <property type="term" value="P:hydrogen peroxide catabolic process"/>
    <property type="evidence" value="ECO:0007669"/>
    <property type="project" value="UniProtKB-KW"/>
</dbReference>
<evidence type="ECO:0000256" key="9">
    <source>
        <dbReference type="PIRSR" id="PIRSR600823-2"/>
    </source>
</evidence>
<comment type="cofactor">
    <cofactor evidence="10 13">
        <name>heme b</name>
        <dbReference type="ChEBI" id="CHEBI:60344"/>
    </cofactor>
    <text evidence="10 13">Binds 1 heme b (iron(II)-protoporphyrin IX) group per subunit.</text>
</comment>
<dbReference type="EC" id="1.11.1.7" evidence="13"/>
<evidence type="ECO:0000256" key="4">
    <source>
        <dbReference type="ARBA" id="ARBA00022723"/>
    </source>
</evidence>
<evidence type="ECO:0000256" key="3">
    <source>
        <dbReference type="ARBA" id="ARBA00022617"/>
    </source>
</evidence>
<accession>A0AA41VVK7</accession>
<feature type="binding site" evidence="10">
    <location>
        <position position="73"/>
    </location>
    <ligand>
        <name>Ca(2+)</name>
        <dbReference type="ChEBI" id="CHEBI:29108"/>
        <label>1</label>
    </ligand>
</feature>
<evidence type="ECO:0000256" key="7">
    <source>
        <dbReference type="ARBA" id="ARBA00023157"/>
    </source>
</evidence>
<feature type="binding site" evidence="10">
    <location>
        <position position="82"/>
    </location>
    <ligand>
        <name>Ca(2+)</name>
        <dbReference type="ChEBI" id="CHEBI:29108"/>
        <label>1</label>
    </ligand>
</feature>
<evidence type="ECO:0000256" key="10">
    <source>
        <dbReference type="PIRSR" id="PIRSR600823-3"/>
    </source>
</evidence>
<evidence type="ECO:0000256" key="2">
    <source>
        <dbReference type="ARBA" id="ARBA00022559"/>
    </source>
</evidence>
<dbReference type="EMBL" id="JAJJMA010300273">
    <property type="protein sequence ID" value="MCL7048049.1"/>
    <property type="molecule type" value="Genomic_DNA"/>
</dbReference>
<feature type="binding site" evidence="10">
    <location>
        <position position="240"/>
    </location>
    <ligand>
        <name>Ca(2+)</name>
        <dbReference type="ChEBI" id="CHEBI:29108"/>
        <label>2</label>
    </ligand>
</feature>
<keyword evidence="4 10" id="KW-0479">Metal-binding</keyword>
<comment type="subcellular location">
    <subcellularLocation>
        <location evidence="13">Secreted</location>
    </subcellularLocation>
</comment>
<evidence type="ECO:0000256" key="5">
    <source>
        <dbReference type="ARBA" id="ARBA00023002"/>
    </source>
</evidence>
<keyword evidence="13" id="KW-0964">Secreted</keyword>
<dbReference type="SUPFAM" id="SSF48113">
    <property type="entry name" value="Heme-dependent peroxidases"/>
    <property type="match status" value="1"/>
</dbReference>